<keyword evidence="3" id="KW-1185">Reference proteome</keyword>
<proteinExistence type="predicted"/>
<feature type="domain" description="BioF2-like acetyltransferase" evidence="1">
    <location>
        <begin position="175"/>
        <end position="314"/>
    </location>
</feature>
<comment type="caution">
    <text evidence="2">The sequence shown here is derived from an EMBL/GenBank/DDBJ whole genome shotgun (WGS) entry which is preliminary data.</text>
</comment>
<dbReference type="Pfam" id="PF13480">
    <property type="entry name" value="Acetyltransf_6"/>
    <property type="match status" value="1"/>
</dbReference>
<dbReference type="SUPFAM" id="SSF55729">
    <property type="entry name" value="Acyl-CoA N-acyltransferases (Nat)"/>
    <property type="match status" value="1"/>
</dbReference>
<dbReference type="EMBL" id="BORU01000001">
    <property type="protein sequence ID" value="GIO53027.1"/>
    <property type="molecule type" value="Genomic_DNA"/>
</dbReference>
<organism evidence="2 3">
    <name type="scientific">Paenibacillus cineris</name>
    <dbReference type="NCBI Taxonomy" id="237530"/>
    <lineage>
        <taxon>Bacteria</taxon>
        <taxon>Bacillati</taxon>
        <taxon>Bacillota</taxon>
        <taxon>Bacilli</taxon>
        <taxon>Bacillales</taxon>
        <taxon>Paenibacillaceae</taxon>
        <taxon>Paenibacillus</taxon>
    </lineage>
</organism>
<dbReference type="InterPro" id="IPR038740">
    <property type="entry name" value="BioF2-like_GNAT_dom"/>
</dbReference>
<evidence type="ECO:0000313" key="3">
    <source>
        <dbReference type="Proteomes" id="UP000676601"/>
    </source>
</evidence>
<dbReference type="Proteomes" id="UP000676601">
    <property type="component" value="Unassembled WGS sequence"/>
</dbReference>
<dbReference type="Gene3D" id="3.40.630.30">
    <property type="match status" value="1"/>
</dbReference>
<protein>
    <recommendedName>
        <fullName evidence="1">BioF2-like acetyltransferase domain-containing protein</fullName>
    </recommendedName>
</protein>
<gene>
    <name evidence="2" type="ORF">J21TS7_13450</name>
</gene>
<accession>A0ABQ4L9T8</accession>
<name>A0ABQ4L9T8_9BACL</name>
<reference evidence="2 3" key="1">
    <citation type="submission" date="2021-03" db="EMBL/GenBank/DDBJ databases">
        <title>Antimicrobial resistance genes in bacteria isolated from Japanese honey, and their potential for conferring macrolide and lincosamide resistance in the American foulbrood pathogen Paenibacillus larvae.</title>
        <authorList>
            <person name="Okamoto M."/>
            <person name="Kumagai M."/>
            <person name="Kanamori H."/>
            <person name="Takamatsu D."/>
        </authorList>
    </citation>
    <scope>NUCLEOTIDE SEQUENCE [LARGE SCALE GENOMIC DNA]</scope>
    <source>
        <strain evidence="2 3">J21TS7</strain>
    </source>
</reference>
<dbReference type="InterPro" id="IPR016181">
    <property type="entry name" value="Acyl_CoA_acyltransferase"/>
</dbReference>
<evidence type="ECO:0000313" key="2">
    <source>
        <dbReference type="EMBL" id="GIO53027.1"/>
    </source>
</evidence>
<dbReference type="RefSeq" id="WP_089546461.1">
    <property type="nucleotide sequence ID" value="NZ_BORU01000001.1"/>
</dbReference>
<sequence length="370" mass="44316">MKTQVIRSREELPAWEGRWRELVNHMEAAEVYDTWEWLEAYIRHLSKPDQELFIVAVTDRDQCIAIAPLYILGQKWHGMRMRSLRFIIHGTGESGSILLHKEYNYARMMKEISECLREHRHEWDCMDLYNLHAHHPVAGLLGQAFGDWAELYIKPRSVAPYINLKLYNPHKLENSRIKAIERKERKLHQDREARIVIDVPFDSAVWDRFTALHKQRWTDSMFHENKMMAFYRDIISKYQGTDRVNFSYLEVEGCMASAWMTVRYNSKVYMYLTAFSKAYAEYGAGLILVNRMMKHYSREGIREIDFMHGVQEYKFYWSDSARIHYQYRLVKRDRRSSLLRALSLLQVNKEQIKSLFEGKRERRIIGKETK</sequence>
<evidence type="ECO:0000259" key="1">
    <source>
        <dbReference type="Pfam" id="PF13480"/>
    </source>
</evidence>